<proteinExistence type="predicted"/>
<dbReference type="InterPro" id="IPR028098">
    <property type="entry name" value="Glyco_trans_4-like_N"/>
</dbReference>
<dbReference type="RefSeq" id="WP_132098938.1">
    <property type="nucleotide sequence ID" value="NZ_SMDA01000011.1"/>
</dbReference>
<evidence type="ECO:0000313" key="5">
    <source>
        <dbReference type="EMBL" id="TCW28628.1"/>
    </source>
</evidence>
<reference evidence="5 6" key="1">
    <citation type="submission" date="2019-03" db="EMBL/GenBank/DDBJ databases">
        <title>Genomic Encyclopedia of Type Strains, Phase IV (KMG-IV): sequencing the most valuable type-strain genomes for metagenomic binning, comparative biology and taxonomic classification.</title>
        <authorList>
            <person name="Goeker M."/>
        </authorList>
    </citation>
    <scope>NUCLEOTIDE SEQUENCE [LARGE SCALE GENOMIC DNA]</scope>
    <source>
        <strain evidence="5 6">DSM 18507</strain>
    </source>
</reference>
<dbReference type="SUPFAM" id="SSF53756">
    <property type="entry name" value="UDP-Glycosyltransferase/glycogen phosphorylase"/>
    <property type="match status" value="1"/>
</dbReference>
<dbReference type="Proteomes" id="UP000294801">
    <property type="component" value="Unassembled WGS sequence"/>
</dbReference>
<evidence type="ECO:0000313" key="6">
    <source>
        <dbReference type="Proteomes" id="UP000294801"/>
    </source>
</evidence>
<dbReference type="EMBL" id="SMDA01000011">
    <property type="protein sequence ID" value="TCW28628.1"/>
    <property type="molecule type" value="Genomic_DNA"/>
</dbReference>
<name>A0ABY2CWT6_GULMO</name>
<keyword evidence="2" id="KW-0808">Transferase</keyword>
<accession>A0ABY2CWT6</accession>
<evidence type="ECO:0000256" key="1">
    <source>
        <dbReference type="ARBA" id="ARBA00022676"/>
    </source>
</evidence>
<evidence type="ECO:0000259" key="4">
    <source>
        <dbReference type="Pfam" id="PF13579"/>
    </source>
</evidence>
<protein>
    <submittedName>
        <fullName evidence="5">Uncharacterized protein</fullName>
    </submittedName>
</protein>
<evidence type="ECO:0000256" key="2">
    <source>
        <dbReference type="ARBA" id="ARBA00022679"/>
    </source>
</evidence>
<sequence length="378" mass="41643">MKIVHFTSAHPRHDIRIFVKECVSLARAGHEVILVVADGQGAEIRQGVHIVDVGPRPDASARRGRLGRMTATTRKVCEAVLALRPDVAHFHDPELIPAGLRLRRAGIRVVYDVHEDVPRQILAKHWIPAAVRPLVSRGFETFENHAVRRFDAIVTSTPHIRDRFTPLNARVVDVCNYPILEELVRDTPWDARRNEVCYLGGISRIRGIGPIISALPHTATRLNLAGPWSEPGLRAQMERLPGWARVNDLGVLDRAGVADVLSRSKVGLVTLFPTPNYVDALPIKLFEYMAAGMPVIASDFPLWREIVTDAGCGLLVNPEDAPAIAAAINRLLGDESMARQMGEAGRQAVLSRYSWSAEAQKLVALYAQLERSALRAGA</sequence>
<dbReference type="PANTHER" id="PTHR12526:SF629">
    <property type="entry name" value="TEICHURONIC ACID BIOSYNTHESIS GLYCOSYLTRANSFERASE TUAH-RELATED"/>
    <property type="match status" value="1"/>
</dbReference>
<organism evidence="5 6">
    <name type="scientific">Gulbenkiania mobilis</name>
    <dbReference type="NCBI Taxonomy" id="397457"/>
    <lineage>
        <taxon>Bacteria</taxon>
        <taxon>Pseudomonadati</taxon>
        <taxon>Pseudomonadota</taxon>
        <taxon>Betaproteobacteria</taxon>
        <taxon>Neisseriales</taxon>
        <taxon>Chromobacteriaceae</taxon>
        <taxon>Gulbenkiania</taxon>
    </lineage>
</organism>
<dbReference type="Pfam" id="PF13579">
    <property type="entry name" value="Glyco_trans_4_4"/>
    <property type="match status" value="1"/>
</dbReference>
<feature type="domain" description="Glycosyltransferase subfamily 4-like N-terminal" evidence="4">
    <location>
        <begin position="23"/>
        <end position="170"/>
    </location>
</feature>
<dbReference type="InterPro" id="IPR001296">
    <property type="entry name" value="Glyco_trans_1"/>
</dbReference>
<comment type="caution">
    <text evidence="5">The sequence shown here is derived from an EMBL/GenBank/DDBJ whole genome shotgun (WGS) entry which is preliminary data.</text>
</comment>
<dbReference type="PANTHER" id="PTHR12526">
    <property type="entry name" value="GLYCOSYLTRANSFERASE"/>
    <property type="match status" value="1"/>
</dbReference>
<dbReference type="CDD" id="cd03794">
    <property type="entry name" value="GT4_WbuB-like"/>
    <property type="match status" value="1"/>
</dbReference>
<dbReference type="Pfam" id="PF00534">
    <property type="entry name" value="Glycos_transf_1"/>
    <property type="match status" value="1"/>
</dbReference>
<dbReference type="Gene3D" id="3.40.50.2000">
    <property type="entry name" value="Glycogen Phosphorylase B"/>
    <property type="match status" value="2"/>
</dbReference>
<feature type="domain" description="Glycosyl transferase family 1" evidence="3">
    <location>
        <begin position="184"/>
        <end position="347"/>
    </location>
</feature>
<gene>
    <name evidence="5" type="ORF">EV669_11120</name>
</gene>
<keyword evidence="1" id="KW-0328">Glycosyltransferase</keyword>
<keyword evidence="6" id="KW-1185">Reference proteome</keyword>
<evidence type="ECO:0000259" key="3">
    <source>
        <dbReference type="Pfam" id="PF00534"/>
    </source>
</evidence>